<accession>A0ABN9T0P2</accession>
<feature type="compositionally biased region" description="Low complexity" evidence="1">
    <location>
        <begin position="790"/>
        <end position="804"/>
    </location>
</feature>
<organism evidence="2 3">
    <name type="scientific">Prorocentrum cordatum</name>
    <dbReference type="NCBI Taxonomy" id="2364126"/>
    <lineage>
        <taxon>Eukaryota</taxon>
        <taxon>Sar</taxon>
        <taxon>Alveolata</taxon>
        <taxon>Dinophyceae</taxon>
        <taxon>Prorocentrales</taxon>
        <taxon>Prorocentraceae</taxon>
        <taxon>Prorocentrum</taxon>
    </lineage>
</organism>
<evidence type="ECO:0000313" key="3">
    <source>
        <dbReference type="Proteomes" id="UP001189429"/>
    </source>
</evidence>
<feature type="compositionally biased region" description="Acidic residues" evidence="1">
    <location>
        <begin position="494"/>
        <end position="513"/>
    </location>
</feature>
<protein>
    <submittedName>
        <fullName evidence="2">Uncharacterized protein</fullName>
    </submittedName>
</protein>
<evidence type="ECO:0000256" key="1">
    <source>
        <dbReference type="SAM" id="MobiDB-lite"/>
    </source>
</evidence>
<sequence>MADAVKKEAEDSALSAPVTFEVQAEGDTRHWRAHNIRQEWIETGDTAQLSARLWVYDIVGFKEAKEKDIGKTLGSKELSQLYEKHMKYAKSTVHVKPTFVDNAITVHKRLLSLEDSNKCLVWADENLMTDSPWASLYATQAVVERASTPNKIDWAMMGLTDHYRMEFIDLGKFGVNKLRDYRESYVEVLNSKLDAKNEMLFKWLPRVGIPRDRVTNMQQKMGTFAAARACVTGYLGDAVDTTWQALMKQSAVSAVTLIEELVYTIEFDRRYNNAIQSKLDVADFLAYESVAMRMNEVIEMAKRENGTYGAEAAGAAGAAASSAGAAAADPGSNSMTSAGDTPKELKKFAQLQETDKQNWNRVIDKVARTYIQIVPDQKTQAELENVLRDSALATIKGDPTGLVLYHFDAKQFGEPQTRPELRIAPLREKPHERLARSMLNARAPQGQPSHLRNGGVAVILDGGRRGNASKLLAPWKENTVEKKEAKGRGRGGDEVIEADDDDQDGDDDSDNEPDSLKARRNRVHGGTGSLHQIEWAHMVAHARISIPERRRKYFEGSAAGDLITGIEVPELGKEWHALWKDKKLMYGRKNLIAVGGKTEGIEPLQERKTDETMIPVNFHGMPVVYYKELIHMFYVKCVLDLTPTDAKFAWACLQERIAYVGVAFTKEHMEKIFSYLTDLVKQAMADAGSKLFNKDYATSLGMELAAVGETPDRELLPQLAVGSELRWCARGLLPQLAVGSELRRRCHRSSLPSAKRPTGSSYRSSLSAVSCGGLADLSYRSSLTAGSCGVAADLSSRSSLSAVSRGGGADP</sequence>
<reference evidence="2" key="1">
    <citation type="submission" date="2023-10" db="EMBL/GenBank/DDBJ databases">
        <authorList>
            <person name="Chen Y."/>
            <person name="Shah S."/>
            <person name="Dougan E. K."/>
            <person name="Thang M."/>
            <person name="Chan C."/>
        </authorList>
    </citation>
    <scope>NUCLEOTIDE SEQUENCE [LARGE SCALE GENOMIC DNA]</scope>
</reference>
<dbReference type="Proteomes" id="UP001189429">
    <property type="component" value="Unassembled WGS sequence"/>
</dbReference>
<feature type="compositionally biased region" description="Basic and acidic residues" evidence="1">
    <location>
        <begin position="481"/>
        <end position="493"/>
    </location>
</feature>
<feature type="region of interest" description="Disordered" evidence="1">
    <location>
        <begin position="481"/>
        <end position="527"/>
    </location>
</feature>
<gene>
    <name evidence="2" type="ORF">PCOR1329_LOCUS34443</name>
</gene>
<evidence type="ECO:0000313" key="2">
    <source>
        <dbReference type="EMBL" id="CAK0838502.1"/>
    </source>
</evidence>
<proteinExistence type="predicted"/>
<feature type="region of interest" description="Disordered" evidence="1">
    <location>
        <begin position="790"/>
        <end position="811"/>
    </location>
</feature>
<name>A0ABN9T0P2_9DINO</name>
<dbReference type="EMBL" id="CAUYUJ010014229">
    <property type="protein sequence ID" value="CAK0838502.1"/>
    <property type="molecule type" value="Genomic_DNA"/>
</dbReference>
<keyword evidence="3" id="KW-1185">Reference proteome</keyword>
<comment type="caution">
    <text evidence="2">The sequence shown here is derived from an EMBL/GenBank/DDBJ whole genome shotgun (WGS) entry which is preliminary data.</text>
</comment>